<evidence type="ECO:0000313" key="2">
    <source>
        <dbReference type="Proteomes" id="UP000184395"/>
    </source>
</evidence>
<dbReference type="Proteomes" id="UP000184395">
    <property type="component" value="Unassembled WGS sequence"/>
</dbReference>
<dbReference type="EMBL" id="FRAB01000036">
    <property type="protein sequence ID" value="SHK74726.1"/>
    <property type="molecule type" value="Genomic_DNA"/>
</dbReference>
<accession>A0A1M6V094</accession>
<proteinExistence type="predicted"/>
<organism evidence="1 2">
    <name type="scientific">Paraburkholderia terricola</name>
    <dbReference type="NCBI Taxonomy" id="169427"/>
    <lineage>
        <taxon>Bacteria</taxon>
        <taxon>Pseudomonadati</taxon>
        <taxon>Pseudomonadota</taxon>
        <taxon>Betaproteobacteria</taxon>
        <taxon>Burkholderiales</taxon>
        <taxon>Burkholderiaceae</taxon>
        <taxon>Paraburkholderia</taxon>
    </lineage>
</organism>
<sequence>MANRSQAVIARCVSLDVVVSLEAIDIQHDQCKSIHVTHGATEFAMQCDIELAVICGPSQAVL</sequence>
<name>A0A1M6V094_9BURK</name>
<evidence type="ECO:0000313" key="1">
    <source>
        <dbReference type="EMBL" id="SHK74726.1"/>
    </source>
</evidence>
<gene>
    <name evidence="1" type="ORF">SAMN05192548_103618</name>
</gene>
<protein>
    <submittedName>
        <fullName evidence="1">Uncharacterized protein</fullName>
    </submittedName>
</protein>
<reference evidence="1 2" key="1">
    <citation type="submission" date="2016-11" db="EMBL/GenBank/DDBJ databases">
        <authorList>
            <person name="Jaros S."/>
            <person name="Januszkiewicz K."/>
            <person name="Wedrychowicz H."/>
        </authorList>
    </citation>
    <scope>NUCLEOTIDE SEQUENCE [LARGE SCALE GENOMIC DNA]</scope>
    <source>
        <strain evidence="1 2">LMG 20594</strain>
    </source>
</reference>
<dbReference type="AlphaFoldDB" id="A0A1M6V094"/>